<dbReference type="Gene3D" id="3.10.105.10">
    <property type="entry name" value="Dipeptide-binding Protein, Domain 3"/>
    <property type="match status" value="1"/>
</dbReference>
<proteinExistence type="predicted"/>
<feature type="non-terminal residue" evidence="1">
    <location>
        <position position="229"/>
    </location>
</feature>
<dbReference type="EMBL" id="UINC01229325">
    <property type="protein sequence ID" value="SVE60988.1"/>
    <property type="molecule type" value="Genomic_DNA"/>
</dbReference>
<feature type="non-terminal residue" evidence="1">
    <location>
        <position position="1"/>
    </location>
</feature>
<gene>
    <name evidence="1" type="ORF">METZ01_LOCUS513842</name>
</gene>
<evidence type="ECO:0008006" key="2">
    <source>
        <dbReference type="Google" id="ProtNLM"/>
    </source>
</evidence>
<evidence type="ECO:0000313" key="1">
    <source>
        <dbReference type="EMBL" id="SVE60988.1"/>
    </source>
</evidence>
<dbReference type="AlphaFoldDB" id="A0A383EXZ4"/>
<dbReference type="SUPFAM" id="SSF53850">
    <property type="entry name" value="Periplasmic binding protein-like II"/>
    <property type="match status" value="1"/>
</dbReference>
<reference evidence="1" key="1">
    <citation type="submission" date="2018-05" db="EMBL/GenBank/DDBJ databases">
        <authorList>
            <person name="Lanie J.A."/>
            <person name="Ng W.-L."/>
            <person name="Kazmierczak K.M."/>
            <person name="Andrzejewski T.M."/>
            <person name="Davidsen T.M."/>
            <person name="Wayne K.J."/>
            <person name="Tettelin H."/>
            <person name="Glass J.I."/>
            <person name="Rusch D."/>
            <person name="Podicherti R."/>
            <person name="Tsui H.-C.T."/>
            <person name="Winkler M.E."/>
        </authorList>
    </citation>
    <scope>NUCLEOTIDE SEQUENCE</scope>
</reference>
<organism evidence="1">
    <name type="scientific">marine metagenome</name>
    <dbReference type="NCBI Taxonomy" id="408172"/>
    <lineage>
        <taxon>unclassified sequences</taxon>
        <taxon>metagenomes</taxon>
        <taxon>ecological metagenomes</taxon>
    </lineage>
</organism>
<protein>
    <recommendedName>
        <fullName evidence="2">Solute-binding protein family 5 domain-containing protein</fullName>
    </recommendedName>
</protein>
<sequence>AFNEAGSTAGVKHAAWMPPGTFWAFSDEELLALPGWRQPKDEDIAEANRLLDEALGAGERFEAVCSVSNSQMYIDGCLFLQDQVKKNLGMQMTLDIGEGAVNSEKYKAGNYQMKYGSAQETSVGDPDDHYYEEIIYEYLSTSDKYAYTAVLDTPEYVKLQADIVTQSAELDPVKRQQMNYQLELDQLELSYAMPYAWTIIFPGWTKAVRGWNQFDFGSQSKWTQWERVW</sequence>
<name>A0A383EXZ4_9ZZZZ</name>
<accession>A0A383EXZ4</accession>